<dbReference type="InterPro" id="IPR014557">
    <property type="entry name" value="UCP029548_STAS-type"/>
</dbReference>
<evidence type="ECO:0000313" key="2">
    <source>
        <dbReference type="EMBL" id="MCL6272104.1"/>
    </source>
</evidence>
<accession>A0ABT0PL46</accession>
<dbReference type="Pfam" id="PF01740">
    <property type="entry name" value="STAS"/>
    <property type="match status" value="1"/>
</dbReference>
<comment type="caution">
    <text evidence="2">The sequence shown here is derived from an EMBL/GenBank/DDBJ whole genome shotgun (WGS) entry which is preliminary data.</text>
</comment>
<dbReference type="PIRSF" id="PIRSF029548">
    <property type="entry name" value="UCP029548"/>
    <property type="match status" value="1"/>
</dbReference>
<name>A0ABT0PL46_9GAMM</name>
<dbReference type="RefSeq" id="WP_249701786.1">
    <property type="nucleotide sequence ID" value="NZ_JAMFLX010000046.1"/>
</dbReference>
<dbReference type="PANTHER" id="PTHR33495:SF2">
    <property type="entry name" value="ANTI-SIGMA FACTOR ANTAGONIST TM_1081-RELATED"/>
    <property type="match status" value="1"/>
</dbReference>
<proteinExistence type="predicted"/>
<sequence>MSAGKIQYAESDGSFILKFIGDVRLTLCSALDKTLESILQHPGIRSVIIDLTETQGIDSTSLGLLAKLSIQSKKHFGFVPTILSTSDDINRILMTMGFDQVFVIVRESKAGEGVELLKDLPCEECGEDEVMDKVLSAHKTLMELNEHNRQAFHDLVRKLENDDES</sequence>
<protein>
    <submittedName>
        <fullName evidence="2">STAS domain-containing protein</fullName>
    </submittedName>
</protein>
<dbReference type="PROSITE" id="PS50801">
    <property type="entry name" value="STAS"/>
    <property type="match status" value="1"/>
</dbReference>
<feature type="domain" description="STAS" evidence="1">
    <location>
        <begin position="4"/>
        <end position="103"/>
    </location>
</feature>
<dbReference type="InterPro" id="IPR002645">
    <property type="entry name" value="STAS_dom"/>
</dbReference>
<evidence type="ECO:0000259" key="1">
    <source>
        <dbReference type="PROSITE" id="PS50801"/>
    </source>
</evidence>
<dbReference type="Gene3D" id="3.30.750.24">
    <property type="entry name" value="STAS domain"/>
    <property type="match status" value="1"/>
</dbReference>
<dbReference type="CDD" id="cd07043">
    <property type="entry name" value="STAS_anti-anti-sigma_factors"/>
    <property type="match status" value="1"/>
</dbReference>
<evidence type="ECO:0000313" key="3">
    <source>
        <dbReference type="Proteomes" id="UP001203338"/>
    </source>
</evidence>
<dbReference type="InterPro" id="IPR036513">
    <property type="entry name" value="STAS_dom_sf"/>
</dbReference>
<reference evidence="2 3" key="1">
    <citation type="submission" date="2022-05" db="EMBL/GenBank/DDBJ databases">
        <authorList>
            <person name="Park J.-S."/>
        </authorList>
    </citation>
    <scope>NUCLEOTIDE SEQUENCE [LARGE SCALE GENOMIC DNA]</scope>
    <source>
        <strain evidence="2 3">2012CJ34-2</strain>
    </source>
</reference>
<dbReference type="PANTHER" id="PTHR33495">
    <property type="entry name" value="ANTI-SIGMA FACTOR ANTAGONIST TM_1081-RELATED-RELATED"/>
    <property type="match status" value="1"/>
</dbReference>
<dbReference type="EMBL" id="JAMFLX010000046">
    <property type="protein sequence ID" value="MCL6272104.1"/>
    <property type="molecule type" value="Genomic_DNA"/>
</dbReference>
<gene>
    <name evidence="2" type="ORF">M3P05_19465</name>
</gene>
<dbReference type="SUPFAM" id="SSF52091">
    <property type="entry name" value="SpoIIaa-like"/>
    <property type="match status" value="1"/>
</dbReference>
<keyword evidence="3" id="KW-1185">Reference proteome</keyword>
<organism evidence="2 3">
    <name type="scientific">Parendozoicomonas callyspongiae</name>
    <dbReference type="NCBI Taxonomy" id="2942213"/>
    <lineage>
        <taxon>Bacteria</taxon>
        <taxon>Pseudomonadati</taxon>
        <taxon>Pseudomonadota</taxon>
        <taxon>Gammaproteobacteria</taxon>
        <taxon>Oceanospirillales</taxon>
        <taxon>Endozoicomonadaceae</taxon>
        <taxon>Parendozoicomonas</taxon>
    </lineage>
</organism>
<dbReference type="Proteomes" id="UP001203338">
    <property type="component" value="Unassembled WGS sequence"/>
</dbReference>